<dbReference type="InterPro" id="IPR003807">
    <property type="entry name" value="DUF202"/>
</dbReference>
<comment type="subcellular location">
    <subcellularLocation>
        <location evidence="1">Endomembrane system</location>
        <topology evidence="1">Multi-pass membrane protein</topology>
    </subcellularLocation>
</comment>
<evidence type="ECO:0000313" key="8">
    <source>
        <dbReference type="EMBL" id="SIT89968.1"/>
    </source>
</evidence>
<feature type="transmembrane region" description="Helical" evidence="6">
    <location>
        <begin position="43"/>
        <end position="61"/>
    </location>
</feature>
<keyword evidence="2 6" id="KW-0812">Transmembrane</keyword>
<feature type="region of interest" description="Disordered" evidence="5">
    <location>
        <begin position="107"/>
        <end position="131"/>
    </location>
</feature>
<dbReference type="EMBL" id="FTPP01000002">
    <property type="protein sequence ID" value="SIT89968.1"/>
    <property type="molecule type" value="Genomic_DNA"/>
</dbReference>
<reference evidence="9" key="1">
    <citation type="submission" date="2017-01" db="EMBL/GenBank/DDBJ databases">
        <authorList>
            <person name="Varghese N."/>
            <person name="Submissions S."/>
        </authorList>
    </citation>
    <scope>NUCLEOTIDE SEQUENCE [LARGE SCALE GENOMIC DNA]</scope>
    <source>
        <strain evidence="9">LP100</strain>
    </source>
</reference>
<feature type="domain" description="DUF202" evidence="7">
    <location>
        <begin position="34"/>
        <end position="96"/>
    </location>
</feature>
<organism evidence="8 9">
    <name type="scientific">Pontibacter indicus</name>
    <dbReference type="NCBI Taxonomy" id="1317125"/>
    <lineage>
        <taxon>Bacteria</taxon>
        <taxon>Pseudomonadati</taxon>
        <taxon>Bacteroidota</taxon>
        <taxon>Cytophagia</taxon>
        <taxon>Cytophagales</taxon>
        <taxon>Hymenobacteraceae</taxon>
        <taxon>Pontibacter</taxon>
    </lineage>
</organism>
<dbReference type="GO" id="GO:0012505">
    <property type="term" value="C:endomembrane system"/>
    <property type="evidence" value="ECO:0007669"/>
    <property type="project" value="UniProtKB-SubCell"/>
</dbReference>
<evidence type="ECO:0000256" key="6">
    <source>
        <dbReference type="SAM" id="Phobius"/>
    </source>
</evidence>
<gene>
    <name evidence="8" type="ORF">SAMN05444128_2174</name>
</gene>
<dbReference type="RefSeq" id="WP_076668781.1">
    <property type="nucleotide sequence ID" value="NZ_FTPP01000002.1"/>
</dbReference>
<name>A0A1R3XEZ4_9BACT</name>
<dbReference type="AlphaFoldDB" id="A0A1R3XEZ4"/>
<accession>A0A1R3XEZ4</accession>
<sequence length="131" mass="14997">MSDTDKETIKKLKKKLRVQEQKNAEIRDHMAAERTIFANERTLMAYLRTAMTISVGGFVAIKLSDDLYLDIIGIILIPIGIILAIYSFVRYRHKQRIIEGHHQDYCPTSHEHERAHNELPQPGGNGKQTSV</sequence>
<evidence type="ECO:0000256" key="5">
    <source>
        <dbReference type="SAM" id="MobiDB-lite"/>
    </source>
</evidence>
<dbReference type="OrthoDB" id="582337at2"/>
<dbReference type="Pfam" id="PF02656">
    <property type="entry name" value="DUF202"/>
    <property type="match status" value="1"/>
</dbReference>
<evidence type="ECO:0000256" key="1">
    <source>
        <dbReference type="ARBA" id="ARBA00004127"/>
    </source>
</evidence>
<dbReference type="STRING" id="1317125.SAMN05444128_2174"/>
<keyword evidence="4 6" id="KW-0472">Membrane</keyword>
<proteinExistence type="predicted"/>
<feature type="transmembrane region" description="Helical" evidence="6">
    <location>
        <begin position="67"/>
        <end position="89"/>
    </location>
</feature>
<evidence type="ECO:0000256" key="3">
    <source>
        <dbReference type="ARBA" id="ARBA00022989"/>
    </source>
</evidence>
<keyword evidence="9" id="KW-1185">Reference proteome</keyword>
<evidence type="ECO:0000256" key="4">
    <source>
        <dbReference type="ARBA" id="ARBA00023136"/>
    </source>
</evidence>
<dbReference type="Proteomes" id="UP000187181">
    <property type="component" value="Unassembled WGS sequence"/>
</dbReference>
<evidence type="ECO:0000259" key="7">
    <source>
        <dbReference type="Pfam" id="PF02656"/>
    </source>
</evidence>
<feature type="compositionally biased region" description="Basic and acidic residues" evidence="5">
    <location>
        <begin position="107"/>
        <end position="117"/>
    </location>
</feature>
<protein>
    <submittedName>
        <fullName evidence="8">Putative membrane protein</fullName>
    </submittedName>
</protein>
<evidence type="ECO:0000256" key="2">
    <source>
        <dbReference type="ARBA" id="ARBA00022692"/>
    </source>
</evidence>
<evidence type="ECO:0000313" key="9">
    <source>
        <dbReference type="Proteomes" id="UP000187181"/>
    </source>
</evidence>
<keyword evidence="3 6" id="KW-1133">Transmembrane helix</keyword>